<evidence type="ECO:0000313" key="1">
    <source>
        <dbReference type="EMBL" id="OAF66469.1"/>
    </source>
</evidence>
<protein>
    <submittedName>
        <fullName evidence="1">Methylmalonic aciduria and homocystinuria type D, mitochondrial</fullName>
    </submittedName>
</protein>
<keyword evidence="2" id="KW-1185">Reference proteome</keyword>
<dbReference type="EMBL" id="LWCA01000924">
    <property type="protein sequence ID" value="OAF66469.1"/>
    <property type="molecule type" value="Genomic_DNA"/>
</dbReference>
<comment type="caution">
    <text evidence="1">The sequence shown here is derived from an EMBL/GenBank/DDBJ whole genome shotgun (WGS) entry which is preliminary data.</text>
</comment>
<proteinExistence type="predicted"/>
<dbReference type="PANTHER" id="PTHR13192">
    <property type="entry name" value="MY011 PROTEIN"/>
    <property type="match status" value="1"/>
</dbReference>
<dbReference type="PANTHER" id="PTHR13192:SF3">
    <property type="entry name" value="COBALAMIN TRAFFICKING PROTEIN CBLD"/>
    <property type="match status" value="1"/>
</dbReference>
<sequence length="258" mass="29897">MSKLFSFFNYIGKGLIVVKTRFFIFSRKPIFDISDSLHVNINRFPLPGKIGFGVVYPKIKLLSAYPKLTNSSLVDIKYDKIETIYTHLKHDPNNYNEKCFDIFKCTNLLIKDLNLIFPGQVESNATAIVVTFKTNSDMSYYNVDSIKERKLLSHQFISIATVISDKLYYNGYWADFLDPFTARAHYSPIPENSHHITKEMFDAHYRFKHFGFKIHETGCCKIIEHVKFGKNIFVGLIFTNSPTNEHTLLKIKSIIKNV</sequence>
<gene>
    <name evidence="1" type="ORF">A3Q56_05818</name>
</gene>
<dbReference type="Proteomes" id="UP000078046">
    <property type="component" value="Unassembled WGS sequence"/>
</dbReference>
<dbReference type="GO" id="GO:0005739">
    <property type="term" value="C:mitochondrion"/>
    <property type="evidence" value="ECO:0007669"/>
    <property type="project" value="TreeGrafter"/>
</dbReference>
<organism evidence="1 2">
    <name type="scientific">Intoshia linei</name>
    <dbReference type="NCBI Taxonomy" id="1819745"/>
    <lineage>
        <taxon>Eukaryota</taxon>
        <taxon>Metazoa</taxon>
        <taxon>Spiralia</taxon>
        <taxon>Lophotrochozoa</taxon>
        <taxon>Mesozoa</taxon>
        <taxon>Orthonectida</taxon>
        <taxon>Rhopaluridae</taxon>
        <taxon>Intoshia</taxon>
    </lineage>
</organism>
<dbReference type="GO" id="GO:0009235">
    <property type="term" value="P:cobalamin metabolic process"/>
    <property type="evidence" value="ECO:0007669"/>
    <property type="project" value="InterPro"/>
</dbReference>
<name>A0A177AWU9_9BILA</name>
<evidence type="ECO:0000313" key="2">
    <source>
        <dbReference type="Proteomes" id="UP000078046"/>
    </source>
</evidence>
<accession>A0A177AWU9</accession>
<dbReference type="Pfam" id="PF10229">
    <property type="entry name" value="MMADHC"/>
    <property type="match status" value="1"/>
</dbReference>
<dbReference type="OrthoDB" id="10263782at2759"/>
<reference evidence="1 2" key="1">
    <citation type="submission" date="2016-04" db="EMBL/GenBank/DDBJ databases">
        <title>The genome of Intoshia linei affirms orthonectids as highly simplified spiralians.</title>
        <authorList>
            <person name="Mikhailov K.V."/>
            <person name="Slusarev G.S."/>
            <person name="Nikitin M.A."/>
            <person name="Logacheva M.D."/>
            <person name="Penin A."/>
            <person name="Aleoshin V."/>
            <person name="Panchin Y.V."/>
        </authorList>
    </citation>
    <scope>NUCLEOTIDE SEQUENCE [LARGE SCALE GENOMIC DNA]</scope>
    <source>
        <strain evidence="1">Intl2013</strain>
        <tissue evidence="1">Whole animal</tissue>
    </source>
</reference>
<dbReference type="AlphaFoldDB" id="A0A177AWU9"/>
<dbReference type="InterPro" id="IPR019362">
    <property type="entry name" value="MMADHC"/>
</dbReference>